<evidence type="ECO:0000256" key="8">
    <source>
        <dbReference type="ARBA" id="ARBA00023154"/>
    </source>
</evidence>
<evidence type="ECO:0000313" key="17">
    <source>
        <dbReference type="Proteomes" id="UP000823877"/>
    </source>
</evidence>
<evidence type="ECO:0000256" key="4">
    <source>
        <dbReference type="ARBA" id="ARBA00012086"/>
    </source>
</evidence>
<dbReference type="PANTHER" id="PTHR12128">
    <property type="entry name" value="DIHYDRODIPICOLINATE SYNTHASE"/>
    <property type="match status" value="1"/>
</dbReference>
<reference evidence="16" key="1">
    <citation type="journal article" date="2021" name="PeerJ">
        <title>Extensive microbial diversity within the chicken gut microbiome revealed by metagenomics and culture.</title>
        <authorList>
            <person name="Gilroy R."/>
            <person name="Ravi A."/>
            <person name="Getino M."/>
            <person name="Pursley I."/>
            <person name="Horton D.L."/>
            <person name="Alikhan N.F."/>
            <person name="Baker D."/>
            <person name="Gharbi K."/>
            <person name="Hall N."/>
            <person name="Watson M."/>
            <person name="Adriaenssens E.M."/>
            <person name="Foster-Nyarko E."/>
            <person name="Jarju S."/>
            <person name="Secka A."/>
            <person name="Antonio M."/>
            <person name="Oren A."/>
            <person name="Chaudhuri R.R."/>
            <person name="La Ragione R."/>
            <person name="Hildebrand F."/>
            <person name="Pallen M.J."/>
        </authorList>
    </citation>
    <scope>NUCLEOTIDE SEQUENCE</scope>
    <source>
        <strain evidence="16">CHK188-16595</strain>
    </source>
</reference>
<dbReference type="CDD" id="cd00950">
    <property type="entry name" value="DHDPS"/>
    <property type="match status" value="1"/>
</dbReference>
<evidence type="ECO:0000256" key="11">
    <source>
        <dbReference type="ARBA" id="ARBA00047836"/>
    </source>
</evidence>
<dbReference type="PRINTS" id="PR00146">
    <property type="entry name" value="DHPICSNTHASE"/>
</dbReference>
<keyword evidence="6 12" id="KW-0028">Amino-acid biosynthesis</keyword>
<comment type="catalytic activity">
    <reaction evidence="11 12">
        <text>L-aspartate 4-semialdehyde + pyruvate = (2S,4S)-4-hydroxy-2,3,4,5-tetrahydrodipicolinate + H2O + H(+)</text>
        <dbReference type="Rhea" id="RHEA:34171"/>
        <dbReference type="ChEBI" id="CHEBI:15361"/>
        <dbReference type="ChEBI" id="CHEBI:15377"/>
        <dbReference type="ChEBI" id="CHEBI:15378"/>
        <dbReference type="ChEBI" id="CHEBI:67139"/>
        <dbReference type="ChEBI" id="CHEBI:537519"/>
        <dbReference type="EC" id="4.3.3.7"/>
    </reaction>
</comment>
<evidence type="ECO:0000256" key="14">
    <source>
        <dbReference type="PIRSR" id="PIRSR001365-1"/>
    </source>
</evidence>
<accession>A0A9D2MIP9</accession>
<dbReference type="InterPro" id="IPR020625">
    <property type="entry name" value="Schiff_base-form_aldolases_AS"/>
</dbReference>
<dbReference type="PIRSF" id="PIRSF001365">
    <property type="entry name" value="DHDPS"/>
    <property type="match status" value="1"/>
</dbReference>
<feature type="active site" description="Schiff-base intermediate with substrate" evidence="12 14">
    <location>
        <position position="165"/>
    </location>
</feature>
<dbReference type="GO" id="GO:0009089">
    <property type="term" value="P:lysine biosynthetic process via diaminopimelate"/>
    <property type="evidence" value="ECO:0007669"/>
    <property type="project" value="UniProtKB-UniRule"/>
</dbReference>
<evidence type="ECO:0000256" key="13">
    <source>
        <dbReference type="PIRNR" id="PIRNR001365"/>
    </source>
</evidence>
<keyword evidence="8 12" id="KW-0457">Lysine biosynthesis</keyword>
<dbReference type="GO" id="GO:0005829">
    <property type="term" value="C:cytosol"/>
    <property type="evidence" value="ECO:0007669"/>
    <property type="project" value="TreeGrafter"/>
</dbReference>
<dbReference type="EC" id="4.3.3.7" evidence="4 12"/>
<evidence type="ECO:0000256" key="10">
    <source>
        <dbReference type="ARBA" id="ARBA00023270"/>
    </source>
</evidence>
<keyword evidence="9 12" id="KW-0456">Lyase</keyword>
<gene>
    <name evidence="12 16" type="primary">dapA</name>
    <name evidence="16" type="ORF">IAA37_06620</name>
</gene>
<dbReference type="GO" id="GO:0008840">
    <property type="term" value="F:4-hydroxy-tetrahydrodipicolinate synthase activity"/>
    <property type="evidence" value="ECO:0007669"/>
    <property type="project" value="UniProtKB-UniRule"/>
</dbReference>
<protein>
    <recommendedName>
        <fullName evidence="4 12">4-hydroxy-tetrahydrodipicolinate synthase</fullName>
        <shortName evidence="12">HTPA synthase</shortName>
        <ecNumber evidence="4 12">4.3.3.7</ecNumber>
    </recommendedName>
</protein>
<dbReference type="GO" id="GO:0019877">
    <property type="term" value="P:diaminopimelate biosynthetic process"/>
    <property type="evidence" value="ECO:0007669"/>
    <property type="project" value="UniProtKB-UniRule"/>
</dbReference>
<reference evidence="16" key="2">
    <citation type="submission" date="2021-04" db="EMBL/GenBank/DDBJ databases">
        <authorList>
            <person name="Gilroy R."/>
        </authorList>
    </citation>
    <scope>NUCLEOTIDE SEQUENCE</scope>
    <source>
        <strain evidence="16">CHK188-16595</strain>
    </source>
</reference>
<dbReference type="Pfam" id="PF00701">
    <property type="entry name" value="DHDPS"/>
    <property type="match status" value="1"/>
</dbReference>
<dbReference type="HAMAP" id="MF_00418">
    <property type="entry name" value="DapA"/>
    <property type="match status" value="1"/>
</dbReference>
<evidence type="ECO:0000256" key="7">
    <source>
        <dbReference type="ARBA" id="ARBA00022915"/>
    </source>
</evidence>
<dbReference type="PANTHER" id="PTHR12128:SF66">
    <property type="entry name" value="4-HYDROXY-2-OXOGLUTARATE ALDOLASE, MITOCHONDRIAL"/>
    <property type="match status" value="1"/>
</dbReference>
<dbReference type="PROSITE" id="PS00665">
    <property type="entry name" value="DHDPS_1"/>
    <property type="match status" value="1"/>
</dbReference>
<comment type="function">
    <text evidence="1 12">Catalyzes the condensation of (S)-aspartate-beta-semialdehyde [(S)-ASA] and pyruvate to 4-hydroxy-tetrahydrodipicolinate (HTPA).</text>
</comment>
<evidence type="ECO:0000313" key="16">
    <source>
        <dbReference type="EMBL" id="HJB75332.1"/>
    </source>
</evidence>
<dbReference type="AlphaFoldDB" id="A0A9D2MIP9"/>
<dbReference type="InterPro" id="IPR013785">
    <property type="entry name" value="Aldolase_TIM"/>
</dbReference>
<dbReference type="InterPro" id="IPR005263">
    <property type="entry name" value="DapA"/>
</dbReference>
<proteinExistence type="inferred from homology"/>
<evidence type="ECO:0000256" key="9">
    <source>
        <dbReference type="ARBA" id="ARBA00023239"/>
    </source>
</evidence>
<comment type="similarity">
    <text evidence="3 12 13">Belongs to the DapA family.</text>
</comment>
<feature type="binding site" evidence="12 15">
    <location>
        <position position="49"/>
    </location>
    <ligand>
        <name>pyruvate</name>
        <dbReference type="ChEBI" id="CHEBI:15361"/>
    </ligand>
</feature>
<evidence type="ECO:0000256" key="5">
    <source>
        <dbReference type="ARBA" id="ARBA00022490"/>
    </source>
</evidence>
<comment type="subcellular location">
    <subcellularLocation>
        <location evidence="12">Cytoplasm</location>
    </subcellularLocation>
</comment>
<dbReference type="NCBIfam" id="TIGR00674">
    <property type="entry name" value="dapA"/>
    <property type="match status" value="1"/>
</dbReference>
<organism evidence="16 17">
    <name type="scientific">Candidatus Eubacterium faecale</name>
    <dbReference type="NCBI Taxonomy" id="2838568"/>
    <lineage>
        <taxon>Bacteria</taxon>
        <taxon>Bacillati</taxon>
        <taxon>Bacillota</taxon>
        <taxon>Clostridia</taxon>
        <taxon>Eubacteriales</taxon>
        <taxon>Eubacteriaceae</taxon>
        <taxon>Eubacterium</taxon>
    </lineage>
</organism>
<evidence type="ECO:0000256" key="1">
    <source>
        <dbReference type="ARBA" id="ARBA00003294"/>
    </source>
</evidence>
<dbReference type="InterPro" id="IPR002220">
    <property type="entry name" value="DapA-like"/>
</dbReference>
<comment type="caution">
    <text evidence="16">The sequence shown here is derived from an EMBL/GenBank/DDBJ whole genome shotgun (WGS) entry which is preliminary data.</text>
</comment>
<comment type="pathway">
    <text evidence="2 12">Amino-acid biosynthesis; L-lysine biosynthesis via DAP pathway; (S)-tetrahydrodipicolinate from L-aspartate: step 3/4.</text>
</comment>
<comment type="subunit">
    <text evidence="12">Homotetramer; dimer of dimers.</text>
</comment>
<evidence type="ECO:0000256" key="3">
    <source>
        <dbReference type="ARBA" id="ARBA00007592"/>
    </source>
</evidence>
<sequence length="296" mass="32436">MKEPIFTGAAVAIITPMKEDGSVNYEEFGRFIDWQIENGTDAIVVCGTTGESSTLEVEEHSECIKWCVDYVAGRCVVIAGTGSNSTRSAIELSTEACKDGADALLLVTPYYNKTSQRGLIAHYKAIHDATDKPIILYNVPSRTGMNILPETAAELAKLPRINGVKEASGNLDQIAKIHELCGDELNIWSGNDDQIYDVLERGGLGVISVLSNVCPQETHDIVAKYLNGDKDGSKAMMDKYMKLAKALFCDVNPIPVKEAVNLLGYKAGHCRLPLIDMTEENKAMLRDVMKEYDLIK</sequence>
<comment type="caution">
    <text evidence="12">Was originally thought to be a dihydrodipicolinate synthase (DHDPS), catalyzing the condensation of (S)-aspartate-beta-semialdehyde [(S)-ASA] and pyruvate to dihydrodipicolinate (DHDP). However, it was shown in E.coli that the product of the enzymatic reaction is not dihydrodipicolinate but in fact (4S)-4-hydroxy-2,3,4,5-tetrahydro-(2S)-dipicolinic acid (HTPA), and that the consecutive dehydration reaction leading to DHDP is not spontaneous but catalyzed by DapB.</text>
</comment>
<dbReference type="SMART" id="SM01130">
    <property type="entry name" value="DHDPS"/>
    <property type="match status" value="1"/>
</dbReference>
<name>A0A9D2MIP9_9FIRM</name>
<feature type="site" description="Part of a proton relay during catalysis" evidence="12">
    <location>
        <position position="48"/>
    </location>
</feature>
<evidence type="ECO:0000256" key="12">
    <source>
        <dbReference type="HAMAP-Rule" id="MF_00418"/>
    </source>
</evidence>
<feature type="binding site" evidence="12 15">
    <location>
        <position position="207"/>
    </location>
    <ligand>
        <name>pyruvate</name>
        <dbReference type="ChEBI" id="CHEBI:15361"/>
    </ligand>
</feature>
<evidence type="ECO:0000256" key="6">
    <source>
        <dbReference type="ARBA" id="ARBA00022605"/>
    </source>
</evidence>
<keyword evidence="7 12" id="KW-0220">Diaminopimelate biosynthesis</keyword>
<dbReference type="PROSITE" id="PS00666">
    <property type="entry name" value="DHDPS_2"/>
    <property type="match status" value="1"/>
</dbReference>
<dbReference type="Gene3D" id="3.20.20.70">
    <property type="entry name" value="Aldolase class I"/>
    <property type="match status" value="1"/>
</dbReference>
<keyword evidence="5 12" id="KW-0963">Cytoplasm</keyword>
<feature type="active site" description="Proton donor/acceptor" evidence="12 14">
    <location>
        <position position="137"/>
    </location>
</feature>
<dbReference type="Proteomes" id="UP000823877">
    <property type="component" value="Unassembled WGS sequence"/>
</dbReference>
<dbReference type="SUPFAM" id="SSF51569">
    <property type="entry name" value="Aldolase"/>
    <property type="match status" value="1"/>
</dbReference>
<evidence type="ECO:0000256" key="2">
    <source>
        <dbReference type="ARBA" id="ARBA00005120"/>
    </source>
</evidence>
<evidence type="ECO:0000256" key="15">
    <source>
        <dbReference type="PIRSR" id="PIRSR001365-2"/>
    </source>
</evidence>
<feature type="site" description="Part of a proton relay during catalysis" evidence="12">
    <location>
        <position position="111"/>
    </location>
</feature>
<keyword evidence="10 12" id="KW-0704">Schiff base</keyword>
<dbReference type="EMBL" id="DWXN01000012">
    <property type="protein sequence ID" value="HJB75332.1"/>
    <property type="molecule type" value="Genomic_DNA"/>
</dbReference>
<dbReference type="InterPro" id="IPR020624">
    <property type="entry name" value="Schiff_base-form_aldolases_CS"/>
</dbReference>